<keyword evidence="4" id="KW-0732">Signal</keyword>
<protein>
    <recommendedName>
        <fullName evidence="5">Bromo domain-containing protein</fullName>
    </recommendedName>
</protein>
<keyword evidence="3" id="KW-1133">Transmembrane helix</keyword>
<dbReference type="PANTHER" id="PTHR45926">
    <property type="entry name" value="OSJNBA0053K19.4 PROTEIN"/>
    <property type="match status" value="1"/>
</dbReference>
<organism evidence="6 7">
    <name type="scientific">Trapa incisa</name>
    <dbReference type="NCBI Taxonomy" id="236973"/>
    <lineage>
        <taxon>Eukaryota</taxon>
        <taxon>Viridiplantae</taxon>
        <taxon>Streptophyta</taxon>
        <taxon>Embryophyta</taxon>
        <taxon>Tracheophyta</taxon>
        <taxon>Spermatophyta</taxon>
        <taxon>Magnoliopsida</taxon>
        <taxon>eudicotyledons</taxon>
        <taxon>Gunneridae</taxon>
        <taxon>Pentapetalae</taxon>
        <taxon>rosids</taxon>
        <taxon>malvids</taxon>
        <taxon>Myrtales</taxon>
        <taxon>Lythraceae</taxon>
        <taxon>Trapa</taxon>
    </lineage>
</organism>
<evidence type="ECO:0000259" key="5">
    <source>
        <dbReference type="PROSITE" id="PS50014"/>
    </source>
</evidence>
<evidence type="ECO:0000256" key="4">
    <source>
        <dbReference type="SAM" id="SignalP"/>
    </source>
</evidence>
<feature type="transmembrane region" description="Helical" evidence="3">
    <location>
        <begin position="48"/>
        <end position="66"/>
    </location>
</feature>
<keyword evidence="3" id="KW-0812">Transmembrane</keyword>
<dbReference type="SUPFAM" id="SSF47370">
    <property type="entry name" value="Bromodomain"/>
    <property type="match status" value="1"/>
</dbReference>
<dbReference type="Gene3D" id="1.20.920.10">
    <property type="entry name" value="Bromodomain-like"/>
    <property type="match status" value="1"/>
</dbReference>
<evidence type="ECO:0000313" key="7">
    <source>
        <dbReference type="Proteomes" id="UP001345219"/>
    </source>
</evidence>
<keyword evidence="7" id="KW-1185">Reference proteome</keyword>
<dbReference type="PRINTS" id="PR00503">
    <property type="entry name" value="BROMODOMAIN"/>
</dbReference>
<name>A0AAN7JIA3_9MYRT</name>
<comment type="caution">
    <text evidence="6">The sequence shown here is derived from an EMBL/GenBank/DDBJ whole genome shotgun (WGS) entry which is preliminary data.</text>
</comment>
<dbReference type="InterPro" id="IPR001487">
    <property type="entry name" value="Bromodomain"/>
</dbReference>
<keyword evidence="1 2" id="KW-0103">Bromodomain</keyword>
<gene>
    <name evidence="6" type="ORF">SAY87_010814</name>
</gene>
<evidence type="ECO:0000256" key="1">
    <source>
        <dbReference type="ARBA" id="ARBA00023117"/>
    </source>
</evidence>
<feature type="domain" description="Bromo" evidence="5">
    <location>
        <begin position="166"/>
        <end position="209"/>
    </location>
</feature>
<dbReference type="EMBL" id="JAXIOK010000022">
    <property type="protein sequence ID" value="KAK4744502.1"/>
    <property type="molecule type" value="Genomic_DNA"/>
</dbReference>
<reference evidence="6 7" key="1">
    <citation type="journal article" date="2023" name="Hortic Res">
        <title>Pangenome of water caltrop reveals structural variations and asymmetric subgenome divergence after allopolyploidization.</title>
        <authorList>
            <person name="Zhang X."/>
            <person name="Chen Y."/>
            <person name="Wang L."/>
            <person name="Yuan Y."/>
            <person name="Fang M."/>
            <person name="Shi L."/>
            <person name="Lu R."/>
            <person name="Comes H.P."/>
            <person name="Ma Y."/>
            <person name="Chen Y."/>
            <person name="Huang G."/>
            <person name="Zhou Y."/>
            <person name="Zheng Z."/>
            <person name="Qiu Y."/>
        </authorList>
    </citation>
    <scope>NUCLEOTIDE SEQUENCE [LARGE SCALE GENOMIC DNA]</scope>
    <source>
        <tissue evidence="6">Roots</tissue>
    </source>
</reference>
<evidence type="ECO:0000256" key="3">
    <source>
        <dbReference type="SAM" id="Phobius"/>
    </source>
</evidence>
<keyword evidence="3" id="KW-0472">Membrane</keyword>
<dbReference type="Pfam" id="PF00439">
    <property type="entry name" value="Bromodomain"/>
    <property type="match status" value="1"/>
</dbReference>
<dbReference type="Proteomes" id="UP001345219">
    <property type="component" value="Chromosome 9"/>
</dbReference>
<dbReference type="InterPro" id="IPR036427">
    <property type="entry name" value="Bromodomain-like_sf"/>
</dbReference>
<proteinExistence type="predicted"/>
<dbReference type="AlphaFoldDB" id="A0AAN7JIA3"/>
<evidence type="ECO:0000256" key="2">
    <source>
        <dbReference type="PROSITE-ProRule" id="PRU00035"/>
    </source>
</evidence>
<dbReference type="PROSITE" id="PS50014">
    <property type="entry name" value="BROMODOMAIN_2"/>
    <property type="match status" value="1"/>
</dbReference>
<sequence length="219" mass="24623">MDCPINVRMLMVLALVLLLLTVPANSKARRALDDAVPALPPKMSSRVVILQAESFAMTYVVFMYDFRRLKRKAGLEGLRSLVSQNPEQEEETPPPSHVSANQKIVSLMRVNSEVGSVGPPHLWPLPGSTLSVEDSNNVALSELINRRTPKVDQLQFGSEIEAGMHDYFTIIKHPMDLGTVQARLNKNRCKSPREFSEDVRLTFCNAMRWCVTLKNMTFI</sequence>
<feature type="chain" id="PRO_5042998001" description="Bromo domain-containing protein" evidence="4">
    <location>
        <begin position="27"/>
        <end position="219"/>
    </location>
</feature>
<evidence type="ECO:0000313" key="6">
    <source>
        <dbReference type="EMBL" id="KAK4744502.1"/>
    </source>
</evidence>
<accession>A0AAN7JIA3</accession>
<feature type="signal peptide" evidence="4">
    <location>
        <begin position="1"/>
        <end position="26"/>
    </location>
</feature>